<organism evidence="9 10">
    <name type="scientific">Mucilaginibacter antarcticus</name>
    <dbReference type="NCBI Taxonomy" id="1855725"/>
    <lineage>
        <taxon>Bacteria</taxon>
        <taxon>Pseudomonadati</taxon>
        <taxon>Bacteroidota</taxon>
        <taxon>Sphingobacteriia</taxon>
        <taxon>Sphingobacteriales</taxon>
        <taxon>Sphingobacteriaceae</taxon>
        <taxon>Mucilaginibacter</taxon>
    </lineage>
</organism>
<comment type="caution">
    <text evidence="9">The sequence shown here is derived from an EMBL/GenBank/DDBJ whole genome shotgun (WGS) entry which is preliminary data.</text>
</comment>
<dbReference type="EMBL" id="JBHUON010000038">
    <property type="protein sequence ID" value="MFD2866837.1"/>
    <property type="molecule type" value="Genomic_DNA"/>
</dbReference>
<keyword evidence="6 8" id="KW-1133">Transmembrane helix</keyword>
<keyword evidence="3" id="KW-0813">Transport</keyword>
<evidence type="ECO:0000256" key="5">
    <source>
        <dbReference type="ARBA" id="ARBA00022692"/>
    </source>
</evidence>
<feature type="transmembrane region" description="Helical" evidence="8">
    <location>
        <begin position="283"/>
        <end position="310"/>
    </location>
</feature>
<evidence type="ECO:0000256" key="3">
    <source>
        <dbReference type="ARBA" id="ARBA00022448"/>
    </source>
</evidence>
<comment type="similarity">
    <text evidence="2">Belongs to the autoinducer-2 exporter (AI-2E) (TC 2.A.86) family.</text>
</comment>
<dbReference type="PANTHER" id="PTHR21716:SF53">
    <property type="entry name" value="PERMEASE PERM-RELATED"/>
    <property type="match status" value="1"/>
</dbReference>
<evidence type="ECO:0000256" key="7">
    <source>
        <dbReference type="ARBA" id="ARBA00023136"/>
    </source>
</evidence>
<protein>
    <submittedName>
        <fullName evidence="9">AI-2E family transporter</fullName>
    </submittedName>
</protein>
<evidence type="ECO:0000256" key="2">
    <source>
        <dbReference type="ARBA" id="ARBA00009773"/>
    </source>
</evidence>
<feature type="transmembrane region" description="Helical" evidence="8">
    <location>
        <begin position="255"/>
        <end position="277"/>
    </location>
</feature>
<dbReference type="InterPro" id="IPR002549">
    <property type="entry name" value="AI-2E-like"/>
</dbReference>
<evidence type="ECO:0000256" key="6">
    <source>
        <dbReference type="ARBA" id="ARBA00022989"/>
    </source>
</evidence>
<evidence type="ECO:0000256" key="1">
    <source>
        <dbReference type="ARBA" id="ARBA00004651"/>
    </source>
</evidence>
<sequence length="427" mass="47399">MSRVALPFPGLGILLLLNFLPAITSSQTKVWLKCSYIAVRIYGTINTPTMDLKTFTNFPFYIKLAAVLFSLVAIGFMVIVAKEILSPLIFSCLFSILLLPLAAFFEFKLRLPRSAASMVAVILLLCFVGLLIYVIGTQLADLYKEWPQFQEQIKNTLWEFRGWVQDNFHISRGKQLRAADAATSKVLSPDTAAVGATVLSVSSILLFLVFTFIYTFFFLLYRRLILKFLESVFLKENKLTVYKIIEQVQFIIRKYIIGLLIEMAIVAIGVSTAFTFMGVRYAILLGILTGLFNVIPYVGIFVALCISATVALGTSPDSTQAIWVIVTLVVTHLIDSNVLLPLVVGSKVRINALVTVIGVVAGEMIWGIPGMFLSIPCIAVIKIIFDHVDGLQPWGIILGDEERKQNKLATRLMVKDKKIAKDIGSAR</sequence>
<keyword evidence="10" id="KW-1185">Reference proteome</keyword>
<dbReference type="RefSeq" id="WP_377130483.1">
    <property type="nucleotide sequence ID" value="NZ_JBHUON010000038.1"/>
</dbReference>
<accession>A0ABW5XV44</accession>
<dbReference type="Proteomes" id="UP001597601">
    <property type="component" value="Unassembled WGS sequence"/>
</dbReference>
<comment type="subcellular location">
    <subcellularLocation>
        <location evidence="1">Cell membrane</location>
        <topology evidence="1">Multi-pass membrane protein</topology>
    </subcellularLocation>
</comment>
<proteinExistence type="inferred from homology"/>
<feature type="transmembrane region" description="Helical" evidence="8">
    <location>
        <begin position="6"/>
        <end position="23"/>
    </location>
</feature>
<dbReference type="PANTHER" id="PTHR21716">
    <property type="entry name" value="TRANSMEMBRANE PROTEIN"/>
    <property type="match status" value="1"/>
</dbReference>
<keyword evidence="4" id="KW-1003">Cell membrane</keyword>
<name>A0ABW5XV44_9SPHI</name>
<feature type="transmembrane region" description="Helical" evidence="8">
    <location>
        <begin position="60"/>
        <end position="81"/>
    </location>
</feature>
<keyword evidence="5 8" id="KW-0812">Transmembrane</keyword>
<feature type="transmembrane region" description="Helical" evidence="8">
    <location>
        <begin position="117"/>
        <end position="136"/>
    </location>
</feature>
<dbReference type="Pfam" id="PF01594">
    <property type="entry name" value="AI-2E_transport"/>
    <property type="match status" value="1"/>
</dbReference>
<feature type="transmembrane region" description="Helical" evidence="8">
    <location>
        <begin position="364"/>
        <end position="385"/>
    </location>
</feature>
<evidence type="ECO:0000313" key="10">
    <source>
        <dbReference type="Proteomes" id="UP001597601"/>
    </source>
</evidence>
<feature type="transmembrane region" description="Helical" evidence="8">
    <location>
        <begin position="193"/>
        <end position="221"/>
    </location>
</feature>
<reference evidence="10" key="1">
    <citation type="journal article" date="2019" name="Int. J. Syst. Evol. Microbiol.">
        <title>The Global Catalogue of Microorganisms (GCM) 10K type strain sequencing project: providing services to taxonomists for standard genome sequencing and annotation.</title>
        <authorList>
            <consortium name="The Broad Institute Genomics Platform"/>
            <consortium name="The Broad Institute Genome Sequencing Center for Infectious Disease"/>
            <person name="Wu L."/>
            <person name="Ma J."/>
        </authorList>
    </citation>
    <scope>NUCLEOTIDE SEQUENCE [LARGE SCALE GENOMIC DNA]</scope>
    <source>
        <strain evidence="10">KCTC 52232</strain>
    </source>
</reference>
<keyword evidence="7 8" id="KW-0472">Membrane</keyword>
<evidence type="ECO:0000256" key="8">
    <source>
        <dbReference type="SAM" id="Phobius"/>
    </source>
</evidence>
<evidence type="ECO:0000256" key="4">
    <source>
        <dbReference type="ARBA" id="ARBA00022475"/>
    </source>
</evidence>
<evidence type="ECO:0000313" key="9">
    <source>
        <dbReference type="EMBL" id="MFD2866837.1"/>
    </source>
</evidence>
<feature type="transmembrane region" description="Helical" evidence="8">
    <location>
        <begin position="322"/>
        <end position="344"/>
    </location>
</feature>
<feature type="transmembrane region" description="Helical" evidence="8">
    <location>
        <begin position="87"/>
        <end position="105"/>
    </location>
</feature>
<gene>
    <name evidence="9" type="ORF">ACFSYC_19225</name>
</gene>